<feature type="transmembrane region" description="Helical" evidence="9">
    <location>
        <begin position="525"/>
        <end position="548"/>
    </location>
</feature>
<evidence type="ECO:0000256" key="4">
    <source>
        <dbReference type="ARBA" id="ARBA00022692"/>
    </source>
</evidence>
<name>A0A1J7C7C4_9ACTN</name>
<comment type="subcellular location">
    <subcellularLocation>
        <location evidence="1">Cell membrane</location>
        <topology evidence="1">Multi-pass membrane protein</topology>
    </subcellularLocation>
</comment>
<evidence type="ECO:0000256" key="1">
    <source>
        <dbReference type="ARBA" id="ARBA00004651"/>
    </source>
</evidence>
<evidence type="ECO:0000256" key="9">
    <source>
        <dbReference type="SAM" id="Phobius"/>
    </source>
</evidence>
<dbReference type="GO" id="GO:0022857">
    <property type="term" value="F:transmembrane transporter activity"/>
    <property type="evidence" value="ECO:0007669"/>
    <property type="project" value="InterPro"/>
</dbReference>
<feature type="transmembrane region" description="Helical" evidence="9">
    <location>
        <begin position="434"/>
        <end position="455"/>
    </location>
</feature>
<reference evidence="10 11" key="1">
    <citation type="submission" date="2016-10" db="EMBL/GenBank/DDBJ databases">
        <title>Genome sequence of Streptomyces gilvigriseus MUSC 26.</title>
        <authorList>
            <person name="Lee L.-H."/>
            <person name="Ser H.-L."/>
        </authorList>
    </citation>
    <scope>NUCLEOTIDE SEQUENCE [LARGE SCALE GENOMIC DNA]</scope>
    <source>
        <strain evidence="10 11">MUSC 26</strain>
    </source>
</reference>
<feature type="transmembrane region" description="Helical" evidence="9">
    <location>
        <begin position="600"/>
        <end position="620"/>
    </location>
</feature>
<keyword evidence="5" id="KW-0029">Amino-acid transport</keyword>
<feature type="transmembrane region" description="Helical" evidence="9">
    <location>
        <begin position="141"/>
        <end position="161"/>
    </location>
</feature>
<dbReference type="InterPro" id="IPR052157">
    <property type="entry name" value="BCAA_transport_permease"/>
</dbReference>
<dbReference type="InterPro" id="IPR001851">
    <property type="entry name" value="ABC_transp_permease"/>
</dbReference>
<dbReference type="GO" id="GO:0005886">
    <property type="term" value="C:plasma membrane"/>
    <property type="evidence" value="ECO:0007669"/>
    <property type="project" value="UniProtKB-SubCell"/>
</dbReference>
<accession>A0A1J7C7C4</accession>
<keyword evidence="6 9" id="KW-1133">Transmembrane helix</keyword>
<dbReference type="EMBL" id="MLCF01000052">
    <property type="protein sequence ID" value="OIV37448.1"/>
    <property type="molecule type" value="Genomic_DNA"/>
</dbReference>
<keyword evidence="2" id="KW-0813">Transport</keyword>
<dbReference type="RefSeq" id="WP_071656557.1">
    <property type="nucleotide sequence ID" value="NZ_MLCF01000052.1"/>
</dbReference>
<evidence type="ECO:0000256" key="7">
    <source>
        <dbReference type="ARBA" id="ARBA00023136"/>
    </source>
</evidence>
<dbReference type="GO" id="GO:0006865">
    <property type="term" value="P:amino acid transport"/>
    <property type="evidence" value="ECO:0007669"/>
    <property type="project" value="UniProtKB-KW"/>
</dbReference>
<feature type="transmembrane region" description="Helical" evidence="9">
    <location>
        <begin position="353"/>
        <end position="371"/>
    </location>
</feature>
<keyword evidence="11" id="KW-1185">Reference proteome</keyword>
<feature type="transmembrane region" description="Helical" evidence="9">
    <location>
        <begin position="482"/>
        <end position="504"/>
    </location>
</feature>
<feature type="transmembrane region" description="Helical" evidence="9">
    <location>
        <begin position="31"/>
        <end position="51"/>
    </location>
</feature>
<dbReference type="PANTHER" id="PTHR11795">
    <property type="entry name" value="BRANCHED-CHAIN AMINO ACID TRANSPORT SYSTEM PERMEASE PROTEIN LIVH"/>
    <property type="match status" value="1"/>
</dbReference>
<evidence type="ECO:0000256" key="2">
    <source>
        <dbReference type="ARBA" id="ARBA00022448"/>
    </source>
</evidence>
<evidence type="ECO:0000256" key="5">
    <source>
        <dbReference type="ARBA" id="ARBA00022970"/>
    </source>
</evidence>
<dbReference type="STRING" id="1428644.BIV57_10795"/>
<evidence type="ECO:0000313" key="10">
    <source>
        <dbReference type="EMBL" id="OIV37448.1"/>
    </source>
</evidence>
<proteinExistence type="inferred from homology"/>
<comment type="similarity">
    <text evidence="8">Belongs to the binding-protein-dependent transport system permease family. LivHM subfamily.</text>
</comment>
<comment type="caution">
    <text evidence="10">The sequence shown here is derived from an EMBL/GenBank/DDBJ whole genome shotgun (WGS) entry which is preliminary data.</text>
</comment>
<gene>
    <name evidence="10" type="ORF">BIV57_10795</name>
</gene>
<feature type="transmembrane region" description="Helical" evidence="9">
    <location>
        <begin position="560"/>
        <end position="593"/>
    </location>
</feature>
<keyword evidence="4 9" id="KW-0812">Transmembrane</keyword>
<evidence type="ECO:0000256" key="8">
    <source>
        <dbReference type="ARBA" id="ARBA00037998"/>
    </source>
</evidence>
<dbReference type="AlphaFoldDB" id="A0A1J7C7C4"/>
<evidence type="ECO:0000256" key="3">
    <source>
        <dbReference type="ARBA" id="ARBA00022475"/>
    </source>
</evidence>
<protein>
    <recommendedName>
        <fullName evidence="12">ABC transporter permease</fullName>
    </recommendedName>
</protein>
<feature type="transmembrane region" description="Helical" evidence="9">
    <location>
        <begin position="63"/>
        <end position="86"/>
    </location>
</feature>
<evidence type="ECO:0008006" key="12">
    <source>
        <dbReference type="Google" id="ProtNLM"/>
    </source>
</evidence>
<feature type="transmembrane region" description="Helical" evidence="9">
    <location>
        <begin position="263"/>
        <end position="281"/>
    </location>
</feature>
<keyword evidence="3" id="KW-1003">Cell membrane</keyword>
<feature type="transmembrane region" description="Helical" evidence="9">
    <location>
        <begin position="406"/>
        <end position="427"/>
    </location>
</feature>
<feature type="transmembrane region" description="Helical" evidence="9">
    <location>
        <begin position="223"/>
        <end position="243"/>
    </location>
</feature>
<dbReference type="PANTHER" id="PTHR11795:SF442">
    <property type="entry name" value="ABC TRANSPORTER ATP-BINDING PROTEIN"/>
    <property type="match status" value="1"/>
</dbReference>
<evidence type="ECO:0000313" key="11">
    <source>
        <dbReference type="Proteomes" id="UP000243342"/>
    </source>
</evidence>
<dbReference type="Pfam" id="PF02653">
    <property type="entry name" value="BPD_transp_2"/>
    <property type="match status" value="2"/>
</dbReference>
<feature type="transmembrane region" description="Helical" evidence="9">
    <location>
        <begin position="329"/>
        <end position="347"/>
    </location>
</feature>
<organism evidence="10 11">
    <name type="scientific">Mangrovactinospora gilvigrisea</name>
    <dbReference type="NCBI Taxonomy" id="1428644"/>
    <lineage>
        <taxon>Bacteria</taxon>
        <taxon>Bacillati</taxon>
        <taxon>Actinomycetota</taxon>
        <taxon>Actinomycetes</taxon>
        <taxon>Kitasatosporales</taxon>
        <taxon>Streptomycetaceae</taxon>
        <taxon>Mangrovactinospora</taxon>
    </lineage>
</organism>
<dbReference type="Proteomes" id="UP000243342">
    <property type="component" value="Unassembled WGS sequence"/>
</dbReference>
<evidence type="ECO:0000256" key="6">
    <source>
        <dbReference type="ARBA" id="ARBA00022989"/>
    </source>
</evidence>
<keyword evidence="7 9" id="KW-0472">Membrane</keyword>
<sequence>MAVHAALLPALDGLAYGLLLYLIAGGLALAYGVGGVLNLAVGAQVALGAYLGAQVSDGTVANLLLGAGAGAAAGAASGAVLAGLTAPLIRRGQLPQALATWGAGLLITATLSASSGGQEQPVRLPPGLDHAVQVLGVRYPLYRLVLAAAVLVVIGVGLLVLHRSRAGVLVRAAADDPQLLAGLGIRPSAVHTGMMAAAGGLAGLAGSLGGPVLGTGPGTGDTALLLSLVVVVLGGLSSLKGTALAALCVGEVQTLGVSLAPSLAPYLLYAAMALVLVVRALHQRPTGEAPRLAPGSVRSAVVRLGEVPARLTARLPRVLALRGAAGRPVLAAAAAAVAVLAAAPWLASDWVLTLLQGALALGLVAASATVVTGRLGIPALGQAAPAAAGGYATALLVTHGQEVGPLQLTAAAAAGAALALATTPLLAAARGATALMISLAISELTALAAAHATALTGGSNGLSALAAPRLWWGLPPLSDRGLYWYLLAAALAATTATALVLRRAPGWLLDGIRQAEPRMRASGHPVARIVAATYTAAGALAGLGGGLLVTANGFISPDDAGYAASALALLAAVIGASRSLIGALIGAGLVIACRDGLSTFWGGSSNVLLGALFLVAGLLVTTRSPAPRATSTPTEAS</sequence>
<dbReference type="OrthoDB" id="9814461at2"/>
<feature type="transmembrane region" description="Helical" evidence="9">
    <location>
        <begin position="383"/>
        <end position="400"/>
    </location>
</feature>